<evidence type="ECO:0000256" key="1">
    <source>
        <dbReference type="SAM" id="Phobius"/>
    </source>
</evidence>
<keyword evidence="3" id="KW-1185">Reference proteome</keyword>
<proteinExistence type="predicted"/>
<keyword evidence="1" id="KW-0472">Membrane</keyword>
<keyword evidence="1" id="KW-0812">Transmembrane</keyword>
<evidence type="ECO:0000313" key="2">
    <source>
        <dbReference type="EMBL" id="MFF1276100.1"/>
    </source>
</evidence>
<evidence type="ECO:0000313" key="3">
    <source>
        <dbReference type="Proteomes" id="UP001601627"/>
    </source>
</evidence>
<dbReference type="NCBIfam" id="NF046119">
    <property type="entry name" value="memb_SCO4225"/>
    <property type="match status" value="1"/>
</dbReference>
<organism evidence="2 3">
    <name type="scientific">Streptomyces marokkonensis</name>
    <dbReference type="NCBI Taxonomy" id="324855"/>
    <lineage>
        <taxon>Bacteria</taxon>
        <taxon>Bacillati</taxon>
        <taxon>Actinomycetota</taxon>
        <taxon>Actinomycetes</taxon>
        <taxon>Kitasatosporales</taxon>
        <taxon>Streptomycetaceae</taxon>
        <taxon>Streptomyces</taxon>
    </lineage>
</organism>
<feature type="transmembrane region" description="Helical" evidence="1">
    <location>
        <begin position="74"/>
        <end position="96"/>
    </location>
</feature>
<dbReference type="Proteomes" id="UP001601627">
    <property type="component" value="Unassembled WGS sequence"/>
</dbReference>
<comment type="caution">
    <text evidence="2">The sequence shown here is derived from an EMBL/GenBank/DDBJ whole genome shotgun (WGS) entry which is preliminary data.</text>
</comment>
<dbReference type="InterPro" id="IPR057702">
    <property type="entry name" value="DUF7942"/>
</dbReference>
<dbReference type="Pfam" id="PF25637">
    <property type="entry name" value="DUF7942"/>
    <property type="match status" value="1"/>
</dbReference>
<protein>
    <submittedName>
        <fullName evidence="2">SCO4225 family membrane protein</fullName>
    </submittedName>
</protein>
<dbReference type="RefSeq" id="WP_388237096.1">
    <property type="nucleotide sequence ID" value="NZ_JBHVZQ010000020.1"/>
</dbReference>
<gene>
    <name evidence="2" type="ORF">ACFVZC_22300</name>
</gene>
<sequence length="105" mass="10679">MTGPGRSFPRRLRHLLGDVAALVYLGLCAALLIWAFAVSAGDNEDASFAGVIPLLATAPASFVLIALPDSPVMFVLAVAVGALVNATVIGWCSRALRRGGGASSA</sequence>
<keyword evidence="1" id="KW-1133">Transmembrane helix</keyword>
<feature type="transmembrane region" description="Helical" evidence="1">
    <location>
        <begin position="46"/>
        <end position="67"/>
    </location>
</feature>
<accession>A0ABW6QA61</accession>
<name>A0ABW6QA61_9ACTN</name>
<dbReference type="EMBL" id="JBHVZQ010000020">
    <property type="protein sequence ID" value="MFF1276100.1"/>
    <property type="molecule type" value="Genomic_DNA"/>
</dbReference>
<reference evidence="2 3" key="1">
    <citation type="submission" date="2024-09" db="EMBL/GenBank/DDBJ databases">
        <title>The Natural Products Discovery Center: Release of the First 8490 Sequenced Strains for Exploring Actinobacteria Biosynthetic Diversity.</title>
        <authorList>
            <person name="Kalkreuter E."/>
            <person name="Kautsar S.A."/>
            <person name="Yang D."/>
            <person name="Bader C.D."/>
            <person name="Teijaro C.N."/>
            <person name="Fluegel L."/>
            <person name="Davis C.M."/>
            <person name="Simpson J.R."/>
            <person name="Lauterbach L."/>
            <person name="Steele A.D."/>
            <person name="Gui C."/>
            <person name="Meng S."/>
            <person name="Li G."/>
            <person name="Viehrig K."/>
            <person name="Ye F."/>
            <person name="Su P."/>
            <person name="Kiefer A.F."/>
            <person name="Nichols A."/>
            <person name="Cepeda A.J."/>
            <person name="Yan W."/>
            <person name="Fan B."/>
            <person name="Jiang Y."/>
            <person name="Adhikari A."/>
            <person name="Zheng C.-J."/>
            <person name="Schuster L."/>
            <person name="Cowan T.M."/>
            <person name="Smanski M.J."/>
            <person name="Chevrette M.G."/>
            <person name="De Carvalho L.P.S."/>
            <person name="Shen B."/>
        </authorList>
    </citation>
    <scope>NUCLEOTIDE SEQUENCE [LARGE SCALE GENOMIC DNA]</scope>
    <source>
        <strain evidence="2 3">NPDC058328</strain>
    </source>
</reference>
<feature type="transmembrane region" description="Helical" evidence="1">
    <location>
        <begin position="21"/>
        <end position="40"/>
    </location>
</feature>